<reference evidence="1" key="1">
    <citation type="submission" date="2016-03" db="EMBL/GenBank/DDBJ databases">
        <authorList>
            <person name="Ploux O."/>
        </authorList>
    </citation>
    <scope>NUCLEOTIDE SEQUENCE</scope>
    <source>
        <strain evidence="1">UC10</strain>
    </source>
</reference>
<sequence length="61" mass="7325">MKGFVEMLHKAGWDAYVDWMDYEMPARPNRRTAENIQKRIRESTFFMFLATQNSMASRCYP</sequence>
<protein>
    <recommendedName>
        <fullName evidence="2">TIR domain-containing protein</fullName>
    </recommendedName>
</protein>
<proteinExistence type="predicted"/>
<organism evidence="1">
    <name type="scientific">uncultured Sphingopyxis sp</name>
    <dbReference type="NCBI Taxonomy" id="310581"/>
    <lineage>
        <taxon>Bacteria</taxon>
        <taxon>Pseudomonadati</taxon>
        <taxon>Pseudomonadota</taxon>
        <taxon>Alphaproteobacteria</taxon>
        <taxon>Sphingomonadales</taxon>
        <taxon>Sphingomonadaceae</taxon>
        <taxon>Sphingopyxis</taxon>
        <taxon>environmental samples</taxon>
    </lineage>
</organism>
<dbReference type="EMBL" id="LT598653">
    <property type="protein sequence ID" value="SBV32688.1"/>
    <property type="molecule type" value="Genomic_DNA"/>
</dbReference>
<evidence type="ECO:0000313" key="1">
    <source>
        <dbReference type="EMBL" id="SBV32688.1"/>
    </source>
</evidence>
<dbReference type="RefSeq" id="WP_295325917.1">
    <property type="nucleotide sequence ID" value="NZ_LT598653.1"/>
</dbReference>
<name>A0A1Y5PRS3_9SPHN</name>
<dbReference type="AlphaFoldDB" id="A0A1Y5PRS3"/>
<dbReference type="KEGG" id="sphu:SPPYR_1568"/>
<accession>A0A1Y5PRS3</accession>
<gene>
    <name evidence="1" type="ORF">SPPYR_1568</name>
</gene>
<evidence type="ECO:0008006" key="2">
    <source>
        <dbReference type="Google" id="ProtNLM"/>
    </source>
</evidence>